<feature type="binding site" evidence="18">
    <location>
        <position position="791"/>
    </location>
    <ligand>
        <name>substrate</name>
    </ligand>
</feature>
<dbReference type="EC" id="4.2.1.3" evidence="5 16"/>
<dbReference type="GO" id="GO:0003994">
    <property type="term" value="F:aconitate hydratase activity"/>
    <property type="evidence" value="ECO:0007669"/>
    <property type="project" value="UniProtKB-EC"/>
</dbReference>
<dbReference type="Pfam" id="PF06434">
    <property type="entry name" value="Aconitase_2_N"/>
    <property type="match status" value="1"/>
</dbReference>
<dbReference type="PROSITE" id="PS01244">
    <property type="entry name" value="ACONITASE_2"/>
    <property type="match status" value="1"/>
</dbReference>
<dbReference type="InterPro" id="IPR004406">
    <property type="entry name" value="Aconitase_B"/>
</dbReference>
<dbReference type="FunFam" id="3.30.499.10:FF:000008">
    <property type="entry name" value="Aconitate hydratase B"/>
    <property type="match status" value="1"/>
</dbReference>
<feature type="binding site" evidence="17">
    <location>
        <position position="710"/>
    </location>
    <ligand>
        <name>[4Fe-4S] cluster</name>
        <dbReference type="ChEBI" id="CHEBI:49883"/>
    </ligand>
</feature>
<feature type="domain" description="Aconitase/3-isopropylmalate dehydratase large subunit alpha/beta/alpha" evidence="19">
    <location>
        <begin position="697"/>
        <end position="818"/>
    </location>
</feature>
<protein>
    <recommendedName>
        <fullName evidence="7 16">Aconitate hydratase B</fullName>
        <ecNumber evidence="5 16">4.2.1.3</ecNumber>
        <ecNumber evidence="6 16">4.2.1.99</ecNumber>
    </recommendedName>
    <alternativeName>
        <fullName evidence="16">2-methylisocitrate dehydratase</fullName>
    </alternativeName>
</protein>
<dbReference type="Gene3D" id="3.20.19.10">
    <property type="entry name" value="Aconitase, domain 4"/>
    <property type="match status" value="1"/>
</dbReference>
<dbReference type="CDD" id="cd01576">
    <property type="entry name" value="AcnB_Swivel"/>
    <property type="match status" value="1"/>
</dbReference>
<evidence type="ECO:0000256" key="11">
    <source>
        <dbReference type="ARBA" id="ARBA00022884"/>
    </source>
</evidence>
<dbReference type="InterPro" id="IPR001030">
    <property type="entry name" value="Acoase/IPM_deHydtase_lsu_aba"/>
</dbReference>
<dbReference type="InterPro" id="IPR015932">
    <property type="entry name" value="Aconitase_dom2"/>
</dbReference>
<comment type="catalytic activity">
    <reaction evidence="1 16">
        <text>(2S,3R)-3-hydroxybutane-1,2,3-tricarboxylate = 2-methyl-cis-aconitate + H2O</text>
        <dbReference type="Rhea" id="RHEA:17941"/>
        <dbReference type="ChEBI" id="CHEBI:15377"/>
        <dbReference type="ChEBI" id="CHEBI:57429"/>
        <dbReference type="ChEBI" id="CHEBI:57872"/>
        <dbReference type="EC" id="4.2.1.99"/>
    </reaction>
</comment>
<proteinExistence type="inferred from homology"/>
<evidence type="ECO:0000256" key="2">
    <source>
        <dbReference type="ARBA" id="ARBA00004717"/>
    </source>
</evidence>
<dbReference type="PIRSF" id="PIRSF036687">
    <property type="entry name" value="AcnB"/>
    <property type="match status" value="1"/>
</dbReference>
<dbReference type="AlphaFoldDB" id="A0AAW5A118"/>
<comment type="catalytic activity">
    <reaction evidence="15 16">
        <text>citrate = D-threo-isocitrate</text>
        <dbReference type="Rhea" id="RHEA:10336"/>
        <dbReference type="ChEBI" id="CHEBI:15562"/>
        <dbReference type="ChEBI" id="CHEBI:16947"/>
        <dbReference type="EC" id="4.2.1.3"/>
    </reaction>
</comment>
<dbReference type="InterPro" id="IPR050926">
    <property type="entry name" value="Aconitase/IPM_isomerase"/>
</dbReference>
<dbReference type="Gene3D" id="3.40.1060.10">
    <property type="entry name" value="Aconitase, Domain 2"/>
    <property type="match status" value="1"/>
</dbReference>
<comment type="cofactor">
    <cofactor evidence="17">
        <name>[4Fe-4S] cluster</name>
        <dbReference type="ChEBI" id="CHEBI:49883"/>
    </cofactor>
    <text evidence="17">Binds 1 [4Fe-4S] cluster per subunit.</text>
</comment>
<dbReference type="InterPro" id="IPR036008">
    <property type="entry name" value="Aconitase_4Fe-4S_dom"/>
</dbReference>
<evidence type="ECO:0000256" key="9">
    <source>
        <dbReference type="ARBA" id="ARBA00022532"/>
    </source>
</evidence>
<dbReference type="SUPFAM" id="SSF53732">
    <property type="entry name" value="Aconitase iron-sulfur domain"/>
    <property type="match status" value="1"/>
</dbReference>
<dbReference type="Gene3D" id="1.25.40.310">
    <property type="entry name" value="Aconitate B, HEAT-like domain"/>
    <property type="match status" value="1"/>
</dbReference>
<feature type="binding site" evidence="18">
    <location>
        <position position="498"/>
    </location>
    <ligand>
        <name>substrate</name>
    </ligand>
</feature>
<dbReference type="InterPro" id="IPR015928">
    <property type="entry name" value="Aconitase/3IPM_dehydase_swvl"/>
</dbReference>
<dbReference type="NCBIfam" id="TIGR00117">
    <property type="entry name" value="acnB"/>
    <property type="match status" value="1"/>
</dbReference>
<evidence type="ECO:0000256" key="16">
    <source>
        <dbReference type="PIRNR" id="PIRNR036687"/>
    </source>
</evidence>
<keyword evidence="14 16" id="KW-0456">Lyase</keyword>
<dbReference type="GO" id="GO:0047456">
    <property type="term" value="F:2-methylisocitrate dehydratase activity"/>
    <property type="evidence" value="ECO:0007669"/>
    <property type="project" value="UniProtKB-EC"/>
</dbReference>
<evidence type="ECO:0000256" key="5">
    <source>
        <dbReference type="ARBA" id="ARBA00012926"/>
    </source>
</evidence>
<dbReference type="PROSITE" id="PS00450">
    <property type="entry name" value="ACONITASE_1"/>
    <property type="match status" value="1"/>
</dbReference>
<keyword evidence="8 17" id="KW-0004">4Fe-4S</keyword>
<accession>A0AAW5A118</accession>
<dbReference type="GO" id="GO:0051539">
    <property type="term" value="F:4 iron, 4 sulfur cluster binding"/>
    <property type="evidence" value="ECO:0007669"/>
    <property type="project" value="UniProtKB-KW"/>
</dbReference>
<evidence type="ECO:0000259" key="20">
    <source>
        <dbReference type="Pfam" id="PF06434"/>
    </source>
</evidence>
<dbReference type="InterPro" id="IPR036288">
    <property type="entry name" value="Aconitase_B_HEAT-like_dom_sf"/>
</dbReference>
<dbReference type="RefSeq" id="WP_232574104.1">
    <property type="nucleotide sequence ID" value="NZ_WMCP01000022.1"/>
</dbReference>
<sequence>MLEAYRKHVEERAAEGVVAQPLNAEQVAALIEQLKTPPQGEEAVLLDLLENRIPPGVDEAAYVKAGFLAAITTGEAQSPLVSKAKAAQLLGTMQGGYNIEPLVSLLDDAELAPIAVTALSHTLLMFDSFYDVEQKAKAGNAFAEQVMQSWAAAEWFLSKPALAEKITLTVFKVSGETNTDDLSPAPDAWSRPDIPLHALAMLKIEREGITPDQAGTIGPITQIEALKQQGHQLVYVGDVVGTGSSRKSATNSVLWFMGDDIPYVPNKRAGGYVLGGKIAPIFFNTMEDAGALPIEVDVTKLAMGDVIDVYPFKGEVRRHDSDELVSTFKLKTDVLIDEVRAGGRIPLIIGRGLTDRARQALNLPASEVFRRPVAVAESDKGYTLAQKMVGKACGVEGVRPGTYCEPKMTTVGSQDTTGPMTRDELKDLACLGFSADLTMQSFCHTSAYPKPIDVNTHHTLPDFIMNRGGVALRPKDGVIHSWLNRMLLPDTVGTGGDSHTRFPLGISFPAGSGLVAFAAATGVMPLDMPESILVRFKGEMLPGITLRDLVHAIPYFAIQQGLLTVEKSGKINEFSGRVLEIEGVEHLSVEQAFELSDASAERSAAGCTVKLSPESITEYLNSNIVMLKWMIAEGYGDRRTIERRVTAMQEWLANPELMTADKDAEYAHVIDIDLADIKEPILCAPNDPDDARLLSEVAGTAIDEVFIGSCMTNIGHFRAAGKLLEKFGGQLDTRLWVAPPTKMDKDQLTEEGYYGIFGRAGVRIETPGCSLCMGNQARVKDNSTVMSTSTRNFPNRLGNGANVYLSSAELAAVGAILGRIPTMDEYLTYAQQIDATAADTYRYLNFDRMAEYTNKADEVIIQQAV</sequence>
<dbReference type="NCBIfam" id="NF006690">
    <property type="entry name" value="PRK09238.1"/>
    <property type="match status" value="1"/>
</dbReference>
<dbReference type="EMBL" id="WMCP01000022">
    <property type="protein sequence ID" value="MCF2303229.1"/>
    <property type="molecule type" value="Genomic_DNA"/>
</dbReference>
<dbReference type="FunFam" id="1.25.40.310:FF:000001">
    <property type="entry name" value="Aconitate hydratase B"/>
    <property type="match status" value="1"/>
</dbReference>
<evidence type="ECO:0000256" key="10">
    <source>
        <dbReference type="ARBA" id="ARBA00022723"/>
    </source>
</evidence>
<dbReference type="InterPro" id="IPR015931">
    <property type="entry name" value="Acnase/IPM_dHydase_lsu_aba_1/3"/>
</dbReference>
<comment type="pathway">
    <text evidence="2 16">Carbohydrate metabolism; tricarboxylic acid cycle; isocitrate from oxaloacetate: step 2/2.</text>
</comment>
<dbReference type="Pfam" id="PF00330">
    <property type="entry name" value="Aconitase"/>
    <property type="match status" value="2"/>
</dbReference>
<evidence type="ECO:0000256" key="12">
    <source>
        <dbReference type="ARBA" id="ARBA00023004"/>
    </source>
</evidence>
<keyword evidence="12 17" id="KW-0408">Iron</keyword>
<feature type="domain" description="Aconitase/3-isopropylmalate dehydratase large subunit alpha/beta/alpha" evidence="19">
    <location>
        <begin position="471"/>
        <end position="696"/>
    </location>
</feature>
<keyword evidence="13 17" id="KW-0411">Iron-sulfur</keyword>
<organism evidence="22 23">
    <name type="scientific">Photobacterium phosphoreum</name>
    <dbReference type="NCBI Taxonomy" id="659"/>
    <lineage>
        <taxon>Bacteria</taxon>
        <taxon>Pseudomonadati</taxon>
        <taxon>Pseudomonadota</taxon>
        <taxon>Gammaproteobacteria</taxon>
        <taxon>Vibrionales</taxon>
        <taxon>Vibrionaceae</taxon>
        <taxon>Photobacterium</taxon>
    </lineage>
</organism>
<feature type="binding site" evidence="17">
    <location>
        <position position="769"/>
    </location>
    <ligand>
        <name>[4Fe-4S] cluster</name>
        <dbReference type="ChEBI" id="CHEBI:49883"/>
    </ligand>
</feature>
<evidence type="ECO:0000256" key="6">
    <source>
        <dbReference type="ARBA" id="ARBA00013250"/>
    </source>
</evidence>
<evidence type="ECO:0000259" key="19">
    <source>
        <dbReference type="Pfam" id="PF00330"/>
    </source>
</evidence>
<evidence type="ECO:0000256" key="8">
    <source>
        <dbReference type="ARBA" id="ARBA00022485"/>
    </source>
</evidence>
<dbReference type="CDD" id="cd01581">
    <property type="entry name" value="AcnB"/>
    <property type="match status" value="1"/>
</dbReference>
<dbReference type="InterPro" id="IPR018136">
    <property type="entry name" value="Aconitase_4Fe-4S_BS"/>
</dbReference>
<evidence type="ECO:0000256" key="13">
    <source>
        <dbReference type="ARBA" id="ARBA00023014"/>
    </source>
</evidence>
<dbReference type="GO" id="GO:0019629">
    <property type="term" value="P:propionate catabolic process, 2-methylcitrate cycle"/>
    <property type="evidence" value="ECO:0007669"/>
    <property type="project" value="TreeGrafter"/>
</dbReference>
<feature type="domain" description="Aconitase B swivel" evidence="20">
    <location>
        <begin position="168"/>
        <end position="382"/>
    </location>
</feature>
<dbReference type="SUPFAM" id="SSF74778">
    <property type="entry name" value="Aconitase B, N-terminal domain"/>
    <property type="match status" value="1"/>
</dbReference>
<feature type="binding site" evidence="17">
    <location>
        <position position="772"/>
    </location>
    <ligand>
        <name>[4Fe-4S] cluster</name>
        <dbReference type="ChEBI" id="CHEBI:49883"/>
    </ligand>
</feature>
<dbReference type="FunFam" id="3.20.19.10:FF:000004">
    <property type="entry name" value="Aconitate hydratase B"/>
    <property type="match status" value="1"/>
</dbReference>
<keyword evidence="9 16" id="KW-0816">Tricarboxylic acid cycle</keyword>
<dbReference type="InterPro" id="IPR015929">
    <property type="entry name" value="Aconitase_B_swivel"/>
</dbReference>
<evidence type="ECO:0000256" key="7">
    <source>
        <dbReference type="ARBA" id="ARBA00019379"/>
    </source>
</evidence>
<dbReference type="InterPro" id="IPR015933">
    <property type="entry name" value="Aconitase_B_HEAT-like_dom"/>
</dbReference>
<gene>
    <name evidence="22" type="primary">acnB</name>
    <name evidence="22" type="ORF">GLP33_15965</name>
</gene>
<evidence type="ECO:0000256" key="17">
    <source>
        <dbReference type="PIRSR" id="PIRSR036687-1"/>
    </source>
</evidence>
<evidence type="ECO:0000313" key="23">
    <source>
        <dbReference type="Proteomes" id="UP000813876"/>
    </source>
</evidence>
<evidence type="ECO:0000256" key="1">
    <source>
        <dbReference type="ARBA" id="ARBA00000118"/>
    </source>
</evidence>
<dbReference type="SUPFAM" id="SSF52016">
    <property type="entry name" value="LeuD/IlvD-like"/>
    <property type="match status" value="1"/>
</dbReference>
<feature type="binding site" evidence="18">
    <location>
        <begin position="414"/>
        <end position="416"/>
    </location>
    <ligand>
        <name>substrate</name>
    </ligand>
</feature>
<dbReference type="GO" id="GO:0003730">
    <property type="term" value="F:mRNA 3'-UTR binding"/>
    <property type="evidence" value="ECO:0007669"/>
    <property type="project" value="UniProtKB-ARBA"/>
</dbReference>
<comment type="caution">
    <text evidence="22">The sequence shown here is derived from an EMBL/GenBank/DDBJ whole genome shotgun (WGS) entry which is preliminary data.</text>
</comment>
<dbReference type="Proteomes" id="UP000813876">
    <property type="component" value="Unassembled WGS sequence"/>
</dbReference>
<evidence type="ECO:0000256" key="14">
    <source>
        <dbReference type="ARBA" id="ARBA00023239"/>
    </source>
</evidence>
<dbReference type="GO" id="GO:0006099">
    <property type="term" value="P:tricarboxylic acid cycle"/>
    <property type="evidence" value="ECO:0007669"/>
    <property type="project" value="UniProtKB-KW"/>
</dbReference>
<name>A0AAW5A118_PHOPO</name>
<dbReference type="GO" id="GO:0046872">
    <property type="term" value="F:metal ion binding"/>
    <property type="evidence" value="ECO:0007669"/>
    <property type="project" value="UniProtKB-KW"/>
</dbReference>
<comment type="similarity">
    <text evidence="4 16">Belongs to the aconitase/IPM isomerase family.</text>
</comment>
<dbReference type="PANTHER" id="PTHR43160">
    <property type="entry name" value="ACONITATE HYDRATASE B"/>
    <property type="match status" value="1"/>
</dbReference>
<evidence type="ECO:0000256" key="3">
    <source>
        <dbReference type="ARBA" id="ARBA00005026"/>
    </source>
</evidence>
<evidence type="ECO:0000256" key="15">
    <source>
        <dbReference type="ARBA" id="ARBA00023501"/>
    </source>
</evidence>
<dbReference type="GO" id="GO:0005829">
    <property type="term" value="C:cytosol"/>
    <property type="evidence" value="ECO:0007669"/>
    <property type="project" value="InterPro"/>
</dbReference>
<reference evidence="22" key="1">
    <citation type="submission" date="2019-11" db="EMBL/GenBank/DDBJ databases">
        <title>Comparative genomics of photobacteria reveal adaptation to distinct habitats.</title>
        <authorList>
            <person name="Fuertes-Perez S."/>
            <person name="Hilgarth M."/>
            <person name="Vogel R.F."/>
        </authorList>
    </citation>
    <scope>NUCLEOTIDE SEQUENCE</scope>
    <source>
        <strain evidence="22">TMW2.2145</strain>
    </source>
</reference>
<keyword evidence="10 17" id="KW-0479">Metal-binding</keyword>
<keyword evidence="11" id="KW-0694">RNA-binding</keyword>
<evidence type="ECO:0000256" key="4">
    <source>
        <dbReference type="ARBA" id="ARBA00007185"/>
    </source>
</evidence>
<dbReference type="PANTHER" id="PTHR43160:SF4">
    <property type="entry name" value="ACONITATE HYDRATASE B"/>
    <property type="match status" value="1"/>
</dbReference>
<feature type="domain" description="Aconitase B HEAT-like" evidence="21">
    <location>
        <begin position="4"/>
        <end position="156"/>
    </location>
</feature>
<dbReference type="Gene3D" id="3.30.499.10">
    <property type="entry name" value="Aconitase, domain 3"/>
    <property type="match status" value="2"/>
</dbReference>
<evidence type="ECO:0000313" key="22">
    <source>
        <dbReference type="EMBL" id="MCF2303229.1"/>
    </source>
</evidence>
<dbReference type="EC" id="4.2.1.99" evidence="6 16"/>
<evidence type="ECO:0000256" key="18">
    <source>
        <dbReference type="PIRSR" id="PIRSR036687-2"/>
    </source>
</evidence>
<dbReference type="Pfam" id="PF11791">
    <property type="entry name" value="Aconitase_B_N"/>
    <property type="match status" value="1"/>
</dbReference>
<feature type="binding site" evidence="18">
    <location>
        <position position="191"/>
    </location>
    <ligand>
        <name>substrate</name>
    </ligand>
</feature>
<feature type="binding site" evidence="18">
    <location>
        <begin position="244"/>
        <end position="246"/>
    </location>
    <ligand>
        <name>substrate</name>
    </ligand>
</feature>
<feature type="binding site" evidence="18">
    <location>
        <position position="796"/>
    </location>
    <ligand>
        <name>substrate</name>
    </ligand>
</feature>
<evidence type="ECO:0000259" key="21">
    <source>
        <dbReference type="Pfam" id="PF11791"/>
    </source>
</evidence>
<comment type="pathway">
    <text evidence="3">Organic acid metabolism; propanoate degradation.</text>
</comment>
<dbReference type="FunFam" id="3.30.499.10:FF:000001">
    <property type="entry name" value="Aconitate hydratase B"/>
    <property type="match status" value="1"/>
</dbReference>